<dbReference type="EMBL" id="JAVIKH010000033">
    <property type="protein sequence ID" value="MDX8337356.1"/>
    <property type="molecule type" value="Genomic_DNA"/>
</dbReference>
<keyword evidence="1" id="KW-0812">Transmembrane</keyword>
<name>A0ABU4WFM4_9FUSO</name>
<protein>
    <recommendedName>
        <fullName evidence="4">DUF304 domain-containing protein</fullName>
    </recommendedName>
</protein>
<evidence type="ECO:0008006" key="4">
    <source>
        <dbReference type="Google" id="ProtNLM"/>
    </source>
</evidence>
<sequence>MSIRFWNSFKMVMILILITCFISLFILLLTIKCKAKFIGMTLNVKEYKILRNNELIGYLGSYLLPVVSVSMGESQIKNLFVWIILISLGGIVYIFNNLFYLNPLLNIFGYKIYNFESNEEEFIFITKKSFSHLKSGEKLGRIRLHDNIFFEGEL</sequence>
<feature type="transmembrane region" description="Helical" evidence="1">
    <location>
        <begin position="12"/>
        <end position="31"/>
    </location>
</feature>
<proteinExistence type="predicted"/>
<evidence type="ECO:0000313" key="3">
    <source>
        <dbReference type="Proteomes" id="UP001279681"/>
    </source>
</evidence>
<organism evidence="2 3">
    <name type="scientific">Candidatus Cetobacterium colombiensis</name>
    <dbReference type="NCBI Taxonomy" id="3073100"/>
    <lineage>
        <taxon>Bacteria</taxon>
        <taxon>Fusobacteriati</taxon>
        <taxon>Fusobacteriota</taxon>
        <taxon>Fusobacteriia</taxon>
        <taxon>Fusobacteriales</taxon>
        <taxon>Fusobacteriaceae</taxon>
        <taxon>Cetobacterium</taxon>
    </lineage>
</organism>
<keyword evidence="1" id="KW-0472">Membrane</keyword>
<keyword evidence="3" id="KW-1185">Reference proteome</keyword>
<evidence type="ECO:0000256" key="1">
    <source>
        <dbReference type="SAM" id="Phobius"/>
    </source>
</evidence>
<accession>A0ABU4WFM4</accession>
<dbReference type="RefSeq" id="WP_320314697.1">
    <property type="nucleotide sequence ID" value="NZ_JAVIKH010000033.1"/>
</dbReference>
<gene>
    <name evidence="2" type="ORF">RFV38_12795</name>
</gene>
<feature type="transmembrane region" description="Helical" evidence="1">
    <location>
        <begin position="79"/>
        <end position="101"/>
    </location>
</feature>
<keyword evidence="1" id="KW-1133">Transmembrane helix</keyword>
<comment type="caution">
    <text evidence="2">The sequence shown here is derived from an EMBL/GenBank/DDBJ whole genome shotgun (WGS) entry which is preliminary data.</text>
</comment>
<evidence type="ECO:0000313" key="2">
    <source>
        <dbReference type="EMBL" id="MDX8337356.1"/>
    </source>
</evidence>
<dbReference type="Proteomes" id="UP001279681">
    <property type="component" value="Unassembled WGS sequence"/>
</dbReference>
<reference evidence="3" key="1">
    <citation type="submission" date="2023-07" db="EMBL/GenBank/DDBJ databases">
        <authorList>
            <person name="Colorado M.A."/>
            <person name="Villamil L.M."/>
            <person name="Melo J.F."/>
            <person name="Rodriguez J.A."/>
            <person name="Ruiz R.Y."/>
        </authorList>
    </citation>
    <scope>NUCLEOTIDE SEQUENCE [LARGE SCALE GENOMIC DNA]</scope>
    <source>
        <strain evidence="3">C33</strain>
    </source>
</reference>